<comment type="caution">
    <text evidence="1">The sequence shown here is derived from an EMBL/GenBank/DDBJ whole genome shotgun (WGS) entry which is preliminary data.</text>
</comment>
<dbReference type="GeneID" id="93590962"/>
<dbReference type="SUPFAM" id="SSF54427">
    <property type="entry name" value="NTF2-like"/>
    <property type="match status" value="1"/>
</dbReference>
<protein>
    <recommendedName>
        <fullName evidence="3">SnoaL-like domain-containing protein</fullName>
    </recommendedName>
</protein>
<dbReference type="AlphaFoldDB" id="A0A436ZPD6"/>
<keyword evidence="2" id="KW-1185">Reference proteome</keyword>
<dbReference type="InterPro" id="IPR009959">
    <property type="entry name" value="Cyclase_SnoaL-like"/>
</dbReference>
<evidence type="ECO:0000313" key="1">
    <source>
        <dbReference type="EMBL" id="RVD80759.1"/>
    </source>
</evidence>
<dbReference type="Pfam" id="PF07366">
    <property type="entry name" value="SnoaL"/>
    <property type="match status" value="1"/>
</dbReference>
<evidence type="ECO:0000313" key="2">
    <source>
        <dbReference type="Proteomes" id="UP000283090"/>
    </source>
</evidence>
<dbReference type="VEuPathDB" id="FungiDB:DFL_008651"/>
<dbReference type="InterPro" id="IPR032710">
    <property type="entry name" value="NTF2-like_dom_sf"/>
</dbReference>
<dbReference type="EMBL" id="SAEB01000012">
    <property type="protein sequence ID" value="RVD80759.1"/>
    <property type="molecule type" value="Genomic_DNA"/>
</dbReference>
<dbReference type="Gene3D" id="3.10.450.50">
    <property type="match status" value="1"/>
</dbReference>
<dbReference type="Proteomes" id="UP000283090">
    <property type="component" value="Unassembled WGS sequence"/>
</dbReference>
<dbReference type="RefSeq" id="XP_067486303.1">
    <property type="nucleotide sequence ID" value="XM_067638413.1"/>
</dbReference>
<gene>
    <name evidence="1" type="ORF">DFL_008651</name>
</gene>
<dbReference type="PANTHER" id="PTHR38436:SF1">
    <property type="entry name" value="ESTER CYCLASE"/>
    <property type="match status" value="1"/>
</dbReference>
<reference evidence="1 2" key="1">
    <citation type="submission" date="2019-01" db="EMBL/GenBank/DDBJ databases">
        <title>Intercellular communication is required for trap formation in the nematode-trapping fungus Duddingtonia flagrans.</title>
        <authorList>
            <person name="Youssar L."/>
            <person name="Wernet V."/>
            <person name="Hensel N."/>
            <person name="Hildebrandt H.-G."/>
            <person name="Fischer R."/>
        </authorList>
    </citation>
    <scope>NUCLEOTIDE SEQUENCE [LARGE SCALE GENOMIC DNA]</scope>
    <source>
        <strain evidence="1 2">CBS H-5679</strain>
    </source>
</reference>
<dbReference type="GO" id="GO:0030638">
    <property type="term" value="P:polyketide metabolic process"/>
    <property type="evidence" value="ECO:0007669"/>
    <property type="project" value="InterPro"/>
</dbReference>
<sequence>MSSLKQIYKTYIEAINDRNWALVTSLVHPTVIWNQKPCPAEEYITLITRATDPAPDLKFHIDLLIAEDAEDERMVSARLLIRGTPEREFLGLRPTGKSVEVVEHVFYKFVEGRIKEVKSVIDMEGLRSQMFETAIFVQ</sequence>
<organism evidence="1 2">
    <name type="scientific">Arthrobotrys flagrans</name>
    <name type="common">Nematode-trapping fungus</name>
    <name type="synonym">Trichothecium flagrans</name>
    <dbReference type="NCBI Taxonomy" id="97331"/>
    <lineage>
        <taxon>Eukaryota</taxon>
        <taxon>Fungi</taxon>
        <taxon>Dikarya</taxon>
        <taxon>Ascomycota</taxon>
        <taxon>Pezizomycotina</taxon>
        <taxon>Orbiliomycetes</taxon>
        <taxon>Orbiliales</taxon>
        <taxon>Orbiliaceae</taxon>
        <taxon>Arthrobotrys</taxon>
    </lineage>
</organism>
<proteinExistence type="predicted"/>
<dbReference type="OrthoDB" id="2830113at2759"/>
<dbReference type="STRING" id="97331.A0A436ZPD6"/>
<evidence type="ECO:0008006" key="3">
    <source>
        <dbReference type="Google" id="ProtNLM"/>
    </source>
</evidence>
<accession>A0A436ZPD6</accession>
<dbReference type="PANTHER" id="PTHR38436">
    <property type="entry name" value="POLYKETIDE CYCLASE SNOAL-LIKE DOMAIN"/>
    <property type="match status" value="1"/>
</dbReference>
<name>A0A436ZPD6_ARTFL</name>